<sequence length="431" mass="49208">MLGVRRNNNEYFAKCRQKNVDEVAVHTNTLIIRLDKLINVNLHEASRKAYEQKTVAWAEDKEAKACQECGTKFQLYRRRHHCRLCGKIMCHNCSQFMSFVTARKLTNPAFASQILNGLSEDDEAKDSASSDTSSSFSTLKQHTGKLFSMLKNDGSETSLSSILQQDMEEHVRMCGNCKGLLDRRDEQMDQRSSPPIIVQFYDQLCAHIAHMHKVESSYVRMAESLNIGESMYTLADAKELADKLKMLMTQIDVLSHKIEKFGLQDGARQPSASELRLQQCIRANACNVLFHSPIQRVSLPTPEQYEKLQQRFKKRTQEQIEAARTLRSIASSSSLDHHTETQRPLRANTSFSGHARTDEGWNPETRLDRNPFTEDESEPMHPLQEQFRIVKGYLRQAAEAGRLEEVASLEANLQMIEDEMKSLNLNLNAPK</sequence>
<dbReference type="GO" id="GO:0008270">
    <property type="term" value="F:zinc ion binding"/>
    <property type="evidence" value="ECO:0007669"/>
    <property type="project" value="UniProtKB-KW"/>
</dbReference>
<dbReference type="Pfam" id="PF01363">
    <property type="entry name" value="FYVE"/>
    <property type="match status" value="1"/>
</dbReference>
<dbReference type="InterPro" id="IPR017455">
    <property type="entry name" value="Znf_FYVE-rel"/>
</dbReference>
<evidence type="ECO:0000313" key="7">
    <source>
        <dbReference type="EMBL" id="TMS38229.1"/>
    </source>
</evidence>
<dbReference type="AlphaFoldDB" id="A0A4U8UZ60"/>
<keyword evidence="3" id="KW-0862">Zinc</keyword>
<reference evidence="7 8" key="1">
    <citation type="journal article" date="2015" name="Genome Biol.">
        <title>Comparative genomics of Steinernema reveals deeply conserved gene regulatory networks.</title>
        <authorList>
            <person name="Dillman A.R."/>
            <person name="Macchietto M."/>
            <person name="Porter C.F."/>
            <person name="Rogers A."/>
            <person name="Williams B."/>
            <person name="Antoshechkin I."/>
            <person name="Lee M.M."/>
            <person name="Goodwin Z."/>
            <person name="Lu X."/>
            <person name="Lewis E.E."/>
            <person name="Goodrich-Blair H."/>
            <person name="Stock S.P."/>
            <person name="Adams B.J."/>
            <person name="Sternberg P.W."/>
            <person name="Mortazavi A."/>
        </authorList>
    </citation>
    <scope>NUCLEOTIDE SEQUENCE [LARGE SCALE GENOMIC DNA]</scope>
    <source>
        <strain evidence="7 8">ALL</strain>
    </source>
</reference>
<dbReference type="InterPro" id="IPR013083">
    <property type="entry name" value="Znf_RING/FYVE/PHD"/>
</dbReference>
<proteinExistence type="predicted"/>
<name>A0A4U8UZ60_STECR</name>
<dbReference type="PROSITE" id="PS50178">
    <property type="entry name" value="ZF_FYVE"/>
    <property type="match status" value="1"/>
</dbReference>
<protein>
    <recommendedName>
        <fullName evidence="6">FYVE-type domain-containing protein</fullName>
    </recommendedName>
</protein>
<accession>A0A4U8UZ60</accession>
<feature type="domain" description="FYVE-type" evidence="6">
    <location>
        <begin position="60"/>
        <end position="94"/>
    </location>
</feature>
<reference evidence="7 8" key="2">
    <citation type="journal article" date="2019" name="G3 (Bethesda)">
        <title>Hybrid Assembly of the Genome of the Entomopathogenic Nematode Steinernema carpocapsae Identifies the X-Chromosome.</title>
        <authorList>
            <person name="Serra L."/>
            <person name="Macchietto M."/>
            <person name="Macias-Munoz A."/>
            <person name="McGill C.J."/>
            <person name="Rodriguez I.M."/>
            <person name="Rodriguez B."/>
            <person name="Murad R."/>
            <person name="Mortazavi A."/>
        </authorList>
    </citation>
    <scope>NUCLEOTIDE SEQUENCE [LARGE SCALE GENOMIC DNA]</scope>
    <source>
        <strain evidence="7 8">ALL</strain>
    </source>
</reference>
<comment type="caution">
    <text evidence="7">The sequence shown here is derived from an EMBL/GenBank/DDBJ whole genome shotgun (WGS) entry which is preliminary data.</text>
</comment>
<dbReference type="InterPro" id="IPR036531">
    <property type="entry name" value="Rbsn_Rab-bd_sf"/>
</dbReference>
<organism evidence="7 8">
    <name type="scientific">Steinernema carpocapsae</name>
    <name type="common">Entomopathogenic nematode</name>
    <dbReference type="NCBI Taxonomy" id="34508"/>
    <lineage>
        <taxon>Eukaryota</taxon>
        <taxon>Metazoa</taxon>
        <taxon>Ecdysozoa</taxon>
        <taxon>Nematoda</taxon>
        <taxon>Chromadorea</taxon>
        <taxon>Rhabditida</taxon>
        <taxon>Tylenchina</taxon>
        <taxon>Panagrolaimomorpha</taxon>
        <taxon>Strongyloidoidea</taxon>
        <taxon>Steinernematidae</taxon>
        <taxon>Steinernema</taxon>
    </lineage>
</organism>
<feature type="compositionally biased region" description="Basic and acidic residues" evidence="5">
    <location>
        <begin position="355"/>
        <end position="372"/>
    </location>
</feature>
<keyword evidence="8" id="KW-1185">Reference proteome</keyword>
<evidence type="ECO:0000256" key="5">
    <source>
        <dbReference type="SAM" id="MobiDB-lite"/>
    </source>
</evidence>
<dbReference type="InterPro" id="IPR011011">
    <property type="entry name" value="Znf_FYVE_PHD"/>
</dbReference>
<dbReference type="SMART" id="SM00064">
    <property type="entry name" value="FYVE"/>
    <property type="match status" value="1"/>
</dbReference>
<evidence type="ECO:0000313" key="8">
    <source>
        <dbReference type="Proteomes" id="UP000298663"/>
    </source>
</evidence>
<dbReference type="InterPro" id="IPR021565">
    <property type="entry name" value="Rbsn_Rab-bd"/>
</dbReference>
<dbReference type="STRING" id="34508.A0A4U8UZ60"/>
<dbReference type="OrthoDB" id="166134at2759"/>
<dbReference type="PANTHER" id="PTHR13510:SF44">
    <property type="entry name" value="RABENOSYN-5"/>
    <property type="match status" value="1"/>
</dbReference>
<dbReference type="EMBL" id="AZBU02000001">
    <property type="protein sequence ID" value="TMS38229.1"/>
    <property type="molecule type" value="Genomic_DNA"/>
</dbReference>
<feature type="region of interest" description="Disordered" evidence="5">
    <location>
        <begin position="328"/>
        <end position="380"/>
    </location>
</feature>
<dbReference type="InterPro" id="IPR052727">
    <property type="entry name" value="Rab4/Rab5_effector"/>
</dbReference>
<evidence type="ECO:0000256" key="4">
    <source>
        <dbReference type="PROSITE-ProRule" id="PRU00091"/>
    </source>
</evidence>
<dbReference type="SUPFAM" id="SSF140125">
    <property type="entry name" value="Rabenosyn-5 Rab-binding domain-like"/>
    <property type="match status" value="1"/>
</dbReference>
<dbReference type="Gene3D" id="4.10.860.20">
    <property type="entry name" value="Rabenosyn, Rab binding domain"/>
    <property type="match status" value="1"/>
</dbReference>
<keyword evidence="1" id="KW-0479">Metal-binding</keyword>
<dbReference type="Gene3D" id="3.30.40.10">
    <property type="entry name" value="Zinc/RING finger domain, C3HC4 (zinc finger)"/>
    <property type="match status" value="1"/>
</dbReference>
<evidence type="ECO:0000256" key="1">
    <source>
        <dbReference type="ARBA" id="ARBA00022723"/>
    </source>
</evidence>
<dbReference type="PANTHER" id="PTHR13510">
    <property type="entry name" value="FYVE-FINGER-CONTAINING RAB5 EFFECTOR PROTEIN RABENOSYN-5-RELATED"/>
    <property type="match status" value="1"/>
</dbReference>
<evidence type="ECO:0000256" key="2">
    <source>
        <dbReference type="ARBA" id="ARBA00022771"/>
    </source>
</evidence>
<dbReference type="Pfam" id="PF11464">
    <property type="entry name" value="Rbsn"/>
    <property type="match status" value="1"/>
</dbReference>
<evidence type="ECO:0000256" key="3">
    <source>
        <dbReference type="ARBA" id="ARBA00022833"/>
    </source>
</evidence>
<evidence type="ECO:0000259" key="6">
    <source>
        <dbReference type="PROSITE" id="PS50178"/>
    </source>
</evidence>
<gene>
    <name evidence="7" type="ORF">L596_004998</name>
</gene>
<dbReference type="EMBL" id="CM016762">
    <property type="protein sequence ID" value="TMS38229.1"/>
    <property type="molecule type" value="Genomic_DNA"/>
</dbReference>
<dbReference type="SUPFAM" id="SSF57903">
    <property type="entry name" value="FYVE/PHD zinc finger"/>
    <property type="match status" value="1"/>
</dbReference>
<dbReference type="Proteomes" id="UP000298663">
    <property type="component" value="Chromosome X"/>
</dbReference>
<keyword evidence="2 4" id="KW-0863">Zinc-finger</keyword>
<dbReference type="InterPro" id="IPR000306">
    <property type="entry name" value="Znf_FYVE"/>
</dbReference>